<dbReference type="InterPro" id="IPR028098">
    <property type="entry name" value="Glyco_trans_4-like_N"/>
</dbReference>
<feature type="domain" description="Glycosyltransferase subfamily 4-like N-terminal" evidence="2">
    <location>
        <begin position="17"/>
        <end position="189"/>
    </location>
</feature>
<organism evidence="3 4">
    <name type="scientific">Methanofollis fontis</name>
    <dbReference type="NCBI Taxonomy" id="2052832"/>
    <lineage>
        <taxon>Archaea</taxon>
        <taxon>Methanobacteriati</taxon>
        <taxon>Methanobacteriota</taxon>
        <taxon>Stenosarchaea group</taxon>
        <taxon>Methanomicrobia</taxon>
        <taxon>Methanomicrobiales</taxon>
        <taxon>Methanomicrobiaceae</taxon>
        <taxon>Methanofollis</taxon>
    </lineage>
</organism>
<evidence type="ECO:0000313" key="4">
    <source>
        <dbReference type="Proteomes" id="UP000292580"/>
    </source>
</evidence>
<dbReference type="Gene3D" id="3.40.50.2000">
    <property type="entry name" value="Glycogen Phosphorylase B"/>
    <property type="match status" value="2"/>
</dbReference>
<gene>
    <name evidence="3" type="ORF">CUJ86_00020</name>
</gene>
<proteinExistence type="predicted"/>
<feature type="domain" description="Glycosyl transferase family 1" evidence="1">
    <location>
        <begin position="200"/>
        <end position="366"/>
    </location>
</feature>
<protein>
    <recommendedName>
        <fullName evidence="5">Glycosyltransferase family 1 protein</fullName>
    </recommendedName>
</protein>
<accession>A0A483CQU0</accession>
<dbReference type="Pfam" id="PF13439">
    <property type="entry name" value="Glyco_transf_4"/>
    <property type="match status" value="1"/>
</dbReference>
<dbReference type="Pfam" id="PF00534">
    <property type="entry name" value="Glycos_transf_1"/>
    <property type="match status" value="1"/>
</dbReference>
<dbReference type="GO" id="GO:0016758">
    <property type="term" value="F:hexosyltransferase activity"/>
    <property type="evidence" value="ECO:0007669"/>
    <property type="project" value="TreeGrafter"/>
</dbReference>
<evidence type="ECO:0000259" key="1">
    <source>
        <dbReference type="Pfam" id="PF00534"/>
    </source>
</evidence>
<dbReference type="AlphaFoldDB" id="A0A483CQU0"/>
<dbReference type="Proteomes" id="UP000292580">
    <property type="component" value="Unassembled WGS sequence"/>
</dbReference>
<evidence type="ECO:0000259" key="2">
    <source>
        <dbReference type="Pfam" id="PF13439"/>
    </source>
</evidence>
<dbReference type="InterPro" id="IPR001296">
    <property type="entry name" value="Glyco_trans_1"/>
</dbReference>
<dbReference type="InterPro" id="IPR050194">
    <property type="entry name" value="Glycosyltransferase_grp1"/>
</dbReference>
<name>A0A483CQU0_9EURY</name>
<dbReference type="PANTHER" id="PTHR45947:SF3">
    <property type="entry name" value="SULFOQUINOVOSYL TRANSFERASE SQD2"/>
    <property type="match status" value="1"/>
</dbReference>
<comment type="caution">
    <text evidence="3">The sequence shown here is derived from an EMBL/GenBank/DDBJ whole genome shotgun (WGS) entry which is preliminary data.</text>
</comment>
<keyword evidence="4" id="KW-1185">Reference proteome</keyword>
<dbReference type="EMBL" id="PGCL01000001">
    <property type="protein sequence ID" value="TAJ45178.1"/>
    <property type="molecule type" value="Genomic_DNA"/>
</dbReference>
<dbReference type="PANTHER" id="PTHR45947">
    <property type="entry name" value="SULFOQUINOVOSYL TRANSFERASE SQD2"/>
    <property type="match status" value="1"/>
</dbReference>
<evidence type="ECO:0000313" key="3">
    <source>
        <dbReference type="EMBL" id="TAJ45178.1"/>
    </source>
</evidence>
<dbReference type="SUPFAM" id="SSF53756">
    <property type="entry name" value="UDP-Glycosyltransferase/glycogen phosphorylase"/>
    <property type="match status" value="1"/>
</dbReference>
<evidence type="ECO:0008006" key="5">
    <source>
        <dbReference type="Google" id="ProtNLM"/>
    </source>
</evidence>
<reference evidence="3 4" key="1">
    <citation type="submission" date="2017-11" db="EMBL/GenBank/DDBJ databases">
        <title>Isolation and Characterization of Methanofollis Species from Methane Seep Offshore SW Taiwan.</title>
        <authorList>
            <person name="Teng N.-H."/>
            <person name="Lai M.-C."/>
            <person name="Chen S.-C."/>
        </authorList>
    </citation>
    <scope>NUCLEOTIDE SEQUENCE [LARGE SCALE GENOMIC DNA]</scope>
    <source>
        <strain evidence="3 4">FWC-SCC2</strain>
    </source>
</reference>
<sequence length="392" mass="44435">MTDLKLMMVTPYFYPKMGGVEKYVYEICSRLVDHYSVEVSVVCTNWDAHDNTYREETLGGISVYRLPYLLKVSSTPVHPGWTAMLRDLIRRIQPDVVNGHIPVPQIADGAVRAAHKEKVPYILTYHNDLTGYNPAVRALSRLYYLTEWNRTQELSRLIIATSEYYAQTSPYLSPHLDKIRIVSPGVDIEKYRMLQTDHIRRTFGLGDEKIILFVGQLNRESQHKGLEDLITAISHVNRSFDARLVVVGKGDYLEHYRRHAEREGVDKYVIFAGYVADEEIVHYFCGSDVMVLPSYNRAEGFGMVLIEAQACGTPVIGTTMGGIRAAVRDHETGLLVPPREPKKIAGAIQEILQDSSCSEQMGLSGYRWVREKFSWQKSTSDFFSVACEGAGR</sequence>